<dbReference type="PANTHER" id="PTHR14187">
    <property type="entry name" value="ALPHA KINASE/ELONGATION FACTOR 2 KINASE"/>
    <property type="match status" value="1"/>
</dbReference>
<dbReference type="AlphaFoldDB" id="A0A9D4KY01"/>
<dbReference type="EMBL" id="JAIWYP010000003">
    <property type="protein sequence ID" value="KAH3847743.1"/>
    <property type="molecule type" value="Genomic_DNA"/>
</dbReference>
<evidence type="ECO:0000313" key="2">
    <source>
        <dbReference type="Proteomes" id="UP000828390"/>
    </source>
</evidence>
<dbReference type="Proteomes" id="UP000828390">
    <property type="component" value="Unassembled WGS sequence"/>
</dbReference>
<dbReference type="SUPFAM" id="SSF53067">
    <property type="entry name" value="Actin-like ATPase domain"/>
    <property type="match status" value="1"/>
</dbReference>
<sequence length="93" mass="10442">MLKDNTGKEVQALHVFVVVIKHFTERVYELLKTQQVGTTSDDVLWTLTVPAIWSDGAKQFMREAASKAGIEDGNLKLVLEPEAASCFCREQEM</sequence>
<organism evidence="1 2">
    <name type="scientific">Dreissena polymorpha</name>
    <name type="common">Zebra mussel</name>
    <name type="synonym">Mytilus polymorpha</name>
    <dbReference type="NCBI Taxonomy" id="45954"/>
    <lineage>
        <taxon>Eukaryota</taxon>
        <taxon>Metazoa</taxon>
        <taxon>Spiralia</taxon>
        <taxon>Lophotrochozoa</taxon>
        <taxon>Mollusca</taxon>
        <taxon>Bivalvia</taxon>
        <taxon>Autobranchia</taxon>
        <taxon>Heteroconchia</taxon>
        <taxon>Euheterodonta</taxon>
        <taxon>Imparidentia</taxon>
        <taxon>Neoheterodontei</taxon>
        <taxon>Myida</taxon>
        <taxon>Dreissenoidea</taxon>
        <taxon>Dreissenidae</taxon>
        <taxon>Dreissena</taxon>
    </lineage>
</organism>
<name>A0A9D4KY01_DREPO</name>
<reference evidence="1" key="2">
    <citation type="submission" date="2020-11" db="EMBL/GenBank/DDBJ databases">
        <authorList>
            <person name="McCartney M.A."/>
            <person name="Auch B."/>
            <person name="Kono T."/>
            <person name="Mallez S."/>
            <person name="Becker A."/>
            <person name="Gohl D.M."/>
            <person name="Silverstein K.A.T."/>
            <person name="Koren S."/>
            <person name="Bechman K.B."/>
            <person name="Herman A."/>
            <person name="Abrahante J.E."/>
            <person name="Garbe J."/>
        </authorList>
    </citation>
    <scope>NUCLEOTIDE SEQUENCE</scope>
    <source>
        <strain evidence="1">Duluth1</strain>
        <tissue evidence="1">Whole animal</tissue>
    </source>
</reference>
<gene>
    <name evidence="1" type="ORF">DPMN_090074</name>
</gene>
<proteinExistence type="predicted"/>
<accession>A0A9D4KY01</accession>
<dbReference type="InterPro" id="IPR043129">
    <property type="entry name" value="ATPase_NBD"/>
</dbReference>
<dbReference type="Gene3D" id="3.30.420.40">
    <property type="match status" value="1"/>
</dbReference>
<reference evidence="1" key="1">
    <citation type="journal article" date="2019" name="bioRxiv">
        <title>The Genome of the Zebra Mussel, Dreissena polymorpha: A Resource for Invasive Species Research.</title>
        <authorList>
            <person name="McCartney M.A."/>
            <person name="Auch B."/>
            <person name="Kono T."/>
            <person name="Mallez S."/>
            <person name="Zhang Y."/>
            <person name="Obille A."/>
            <person name="Becker A."/>
            <person name="Abrahante J.E."/>
            <person name="Garbe J."/>
            <person name="Badalamenti J.P."/>
            <person name="Herman A."/>
            <person name="Mangelson H."/>
            <person name="Liachko I."/>
            <person name="Sullivan S."/>
            <person name="Sone E.D."/>
            <person name="Koren S."/>
            <person name="Silverstein K.A.T."/>
            <person name="Beckman K.B."/>
            <person name="Gohl D.M."/>
        </authorList>
    </citation>
    <scope>NUCLEOTIDE SEQUENCE</scope>
    <source>
        <strain evidence="1">Duluth1</strain>
        <tissue evidence="1">Whole animal</tissue>
    </source>
</reference>
<evidence type="ECO:0000313" key="1">
    <source>
        <dbReference type="EMBL" id="KAH3847743.1"/>
    </source>
</evidence>
<comment type="caution">
    <text evidence="1">The sequence shown here is derived from an EMBL/GenBank/DDBJ whole genome shotgun (WGS) entry which is preliminary data.</text>
</comment>
<dbReference type="PANTHER" id="PTHR14187:SF5">
    <property type="entry name" value="HEAT SHOCK 70 KDA PROTEIN 12A"/>
    <property type="match status" value="1"/>
</dbReference>
<keyword evidence="2" id="KW-1185">Reference proteome</keyword>
<protein>
    <submittedName>
        <fullName evidence="1">Uncharacterized protein</fullName>
    </submittedName>
</protein>